<dbReference type="Pfam" id="PF01926">
    <property type="entry name" value="MMR_HSR1"/>
    <property type="match status" value="1"/>
</dbReference>
<evidence type="ECO:0000313" key="7">
    <source>
        <dbReference type="EMBL" id="CAR23180.1"/>
    </source>
</evidence>
<keyword evidence="8" id="KW-1185">Reference proteome</keyword>
<dbReference type="Proteomes" id="UP000002036">
    <property type="component" value="Chromosome E"/>
</dbReference>
<dbReference type="InterPro" id="IPR005225">
    <property type="entry name" value="Small_GTP-bd"/>
</dbReference>
<accession>C5DHB9</accession>
<dbReference type="FunCoup" id="C5DHB9">
    <property type="interactions" value="270"/>
</dbReference>
<dbReference type="InterPro" id="IPR027417">
    <property type="entry name" value="P-loop_NTPase"/>
</dbReference>
<dbReference type="InParanoid" id="C5DHB9"/>
<dbReference type="OMA" id="FTKTINC"/>
<gene>
    <name evidence="7" type="ordered locus">KLTH0E03036g</name>
</gene>
<dbReference type="RefSeq" id="XP_002553617.1">
    <property type="nucleotide sequence ID" value="XM_002553571.1"/>
</dbReference>
<evidence type="ECO:0000259" key="6">
    <source>
        <dbReference type="PROSITE" id="PS51706"/>
    </source>
</evidence>
<dbReference type="STRING" id="559295.C5DHB9"/>
<evidence type="ECO:0000256" key="1">
    <source>
        <dbReference type="ARBA" id="ARBA00022723"/>
    </source>
</evidence>
<evidence type="ECO:0000313" key="8">
    <source>
        <dbReference type="Proteomes" id="UP000002036"/>
    </source>
</evidence>
<dbReference type="eggNOG" id="KOG2486">
    <property type="taxonomic scope" value="Eukaryota"/>
</dbReference>
<keyword evidence="2" id="KW-0547">Nucleotide-binding</keyword>
<feature type="region of interest" description="Disordered" evidence="5">
    <location>
        <begin position="22"/>
        <end position="53"/>
    </location>
</feature>
<dbReference type="HOGENOM" id="CLU_062874_0_0_1"/>
<dbReference type="GO" id="GO:0005525">
    <property type="term" value="F:GTP binding"/>
    <property type="evidence" value="ECO:0007669"/>
    <property type="project" value="UniProtKB-KW"/>
</dbReference>
<evidence type="ECO:0000256" key="3">
    <source>
        <dbReference type="ARBA" id="ARBA00022842"/>
    </source>
</evidence>
<reference evidence="7 8" key="1">
    <citation type="journal article" date="2009" name="Genome Res.">
        <title>Comparative genomics of protoploid Saccharomycetaceae.</title>
        <authorList>
            <consortium name="The Genolevures Consortium"/>
            <person name="Souciet J.-L."/>
            <person name="Dujon B."/>
            <person name="Gaillardin C."/>
            <person name="Johnston M."/>
            <person name="Baret P.V."/>
            <person name="Cliften P."/>
            <person name="Sherman D.J."/>
            <person name="Weissenbach J."/>
            <person name="Westhof E."/>
            <person name="Wincker P."/>
            <person name="Jubin C."/>
            <person name="Poulain J."/>
            <person name="Barbe V."/>
            <person name="Segurens B."/>
            <person name="Artiguenave F."/>
            <person name="Anthouard V."/>
            <person name="Vacherie B."/>
            <person name="Val M.-E."/>
            <person name="Fulton R.S."/>
            <person name="Minx P."/>
            <person name="Wilson R."/>
            <person name="Durrens P."/>
            <person name="Jean G."/>
            <person name="Marck C."/>
            <person name="Martin T."/>
            <person name="Nikolski M."/>
            <person name="Rolland T."/>
            <person name="Seret M.-L."/>
            <person name="Casaregola S."/>
            <person name="Despons L."/>
            <person name="Fairhead C."/>
            <person name="Fischer G."/>
            <person name="Lafontaine I."/>
            <person name="Leh V."/>
            <person name="Lemaire M."/>
            <person name="de Montigny J."/>
            <person name="Neuveglise C."/>
            <person name="Thierry A."/>
            <person name="Blanc-Lenfle I."/>
            <person name="Bleykasten C."/>
            <person name="Diffels J."/>
            <person name="Fritsch E."/>
            <person name="Frangeul L."/>
            <person name="Goeffon A."/>
            <person name="Jauniaux N."/>
            <person name="Kachouri-Lafond R."/>
            <person name="Payen C."/>
            <person name="Potier S."/>
            <person name="Pribylova L."/>
            <person name="Ozanne C."/>
            <person name="Richard G.-F."/>
            <person name="Sacerdot C."/>
            <person name="Straub M.-L."/>
            <person name="Talla E."/>
        </authorList>
    </citation>
    <scope>NUCLEOTIDE SEQUENCE [LARGE SCALE GENOMIC DNA]</scope>
    <source>
        <strain evidence="8">ATCC 56472 / CBS 6340 / NRRL Y-8284</strain>
    </source>
</reference>
<keyword evidence="4" id="KW-0342">GTP-binding</keyword>
<feature type="domain" description="EngB-type G" evidence="6">
    <location>
        <begin position="161"/>
        <end position="341"/>
    </location>
</feature>
<dbReference type="KEGG" id="lth:KLTH0E03036g"/>
<organism evidence="7 8">
    <name type="scientific">Lachancea thermotolerans (strain ATCC 56472 / CBS 6340 / NRRL Y-8284)</name>
    <name type="common">Yeast</name>
    <name type="synonym">Kluyveromyces thermotolerans</name>
    <dbReference type="NCBI Taxonomy" id="559295"/>
    <lineage>
        <taxon>Eukaryota</taxon>
        <taxon>Fungi</taxon>
        <taxon>Dikarya</taxon>
        <taxon>Ascomycota</taxon>
        <taxon>Saccharomycotina</taxon>
        <taxon>Saccharomycetes</taxon>
        <taxon>Saccharomycetales</taxon>
        <taxon>Saccharomycetaceae</taxon>
        <taxon>Lachancea</taxon>
    </lineage>
</organism>
<dbReference type="Gene3D" id="3.40.50.300">
    <property type="entry name" value="P-loop containing nucleotide triphosphate hydrolases"/>
    <property type="match status" value="1"/>
</dbReference>
<sequence>MLKVHRVSQLLRGYRIKAGTRNTANTQWRNKNLENNDTDSNPNKSSLDGGEQQISRDIKDRGAFITALHEKYNSDYKRPSKSDLSSVNHFFNSARVRYEWSASTFLDIPGERLKQEAEKNVLTQASHEVEIGPTSDDTKGDKRIKKRFGKTDGIPFELLNGLPEVAFLGRCNAGKSTLLNNITTQFSHVKLNEYAKASKKAGFTKTVNCFNIGGRFRIIDTPGYGGKSTQEQGDVTMRYLRERQELKRCFLLVSAEQGFATTDSQVVDFLTKFGIPFEVIFTKMDKIKDVSQLENVIEDSGVLELPTLPQMIFLNSETNKRYPKRYGIDALRSLILESCGLEPNAKPSKTREK</sequence>
<dbReference type="PROSITE" id="PS51706">
    <property type="entry name" value="G_ENGB"/>
    <property type="match status" value="1"/>
</dbReference>
<evidence type="ECO:0000256" key="2">
    <source>
        <dbReference type="ARBA" id="ARBA00022741"/>
    </source>
</evidence>
<evidence type="ECO:0000256" key="4">
    <source>
        <dbReference type="ARBA" id="ARBA00023134"/>
    </source>
</evidence>
<dbReference type="AlphaFoldDB" id="C5DHB9"/>
<evidence type="ECO:0000256" key="5">
    <source>
        <dbReference type="SAM" id="MobiDB-lite"/>
    </source>
</evidence>
<name>C5DHB9_LACTC</name>
<dbReference type="GO" id="GO:0005739">
    <property type="term" value="C:mitochondrion"/>
    <property type="evidence" value="ECO:0007669"/>
    <property type="project" value="TreeGrafter"/>
</dbReference>
<proteinExistence type="predicted"/>
<dbReference type="SUPFAM" id="SSF52540">
    <property type="entry name" value="P-loop containing nucleoside triphosphate hydrolases"/>
    <property type="match status" value="1"/>
</dbReference>
<dbReference type="OrthoDB" id="391988at2759"/>
<dbReference type="EMBL" id="CU928169">
    <property type="protein sequence ID" value="CAR23180.1"/>
    <property type="molecule type" value="Genomic_DNA"/>
</dbReference>
<dbReference type="PANTHER" id="PTHR46498">
    <property type="entry name" value="GTP-BINDING PROTEIN 8"/>
    <property type="match status" value="1"/>
</dbReference>
<dbReference type="NCBIfam" id="TIGR00231">
    <property type="entry name" value="small_GTP"/>
    <property type="match status" value="1"/>
</dbReference>
<feature type="compositionally biased region" description="Polar residues" evidence="5">
    <location>
        <begin position="22"/>
        <end position="46"/>
    </location>
</feature>
<dbReference type="InterPro" id="IPR030393">
    <property type="entry name" value="G_ENGB_dom"/>
</dbReference>
<dbReference type="InterPro" id="IPR052279">
    <property type="entry name" value="EngB_GTPase"/>
</dbReference>
<keyword evidence="3" id="KW-0460">Magnesium</keyword>
<dbReference type="GO" id="GO:0046872">
    <property type="term" value="F:metal ion binding"/>
    <property type="evidence" value="ECO:0007669"/>
    <property type="project" value="UniProtKB-KW"/>
</dbReference>
<dbReference type="CDD" id="cd01876">
    <property type="entry name" value="YihA_EngB"/>
    <property type="match status" value="1"/>
</dbReference>
<protein>
    <submittedName>
        <fullName evidence="7">KLTH0E03036p</fullName>
    </submittedName>
</protein>
<keyword evidence="1" id="KW-0479">Metal-binding</keyword>
<dbReference type="GeneID" id="8291762"/>
<dbReference type="InterPro" id="IPR006073">
    <property type="entry name" value="GTP-bd"/>
</dbReference>
<dbReference type="PANTHER" id="PTHR46498:SF1">
    <property type="entry name" value="GTP-BINDING PROTEIN 8"/>
    <property type="match status" value="1"/>
</dbReference>